<feature type="region of interest" description="Disordered" evidence="1">
    <location>
        <begin position="124"/>
        <end position="148"/>
    </location>
</feature>
<gene>
    <name evidence="2" type="ORF">SDC9_60050</name>
</gene>
<dbReference type="Pfam" id="PF09614">
    <property type="entry name" value="Cas_Csy2"/>
    <property type="match status" value="1"/>
</dbReference>
<organism evidence="2">
    <name type="scientific">bioreactor metagenome</name>
    <dbReference type="NCBI Taxonomy" id="1076179"/>
    <lineage>
        <taxon>unclassified sequences</taxon>
        <taxon>metagenomes</taxon>
        <taxon>ecological metagenomes</taxon>
    </lineage>
</organism>
<feature type="compositionally biased region" description="Acidic residues" evidence="1">
    <location>
        <begin position="131"/>
        <end position="148"/>
    </location>
</feature>
<accession>A0A644XD78</accession>
<reference evidence="2" key="1">
    <citation type="submission" date="2019-08" db="EMBL/GenBank/DDBJ databases">
        <authorList>
            <person name="Kucharzyk K."/>
            <person name="Murdoch R.W."/>
            <person name="Higgins S."/>
            <person name="Loffler F."/>
        </authorList>
    </citation>
    <scope>NUCLEOTIDE SEQUENCE</scope>
</reference>
<comment type="caution">
    <text evidence="2">The sequence shown here is derived from an EMBL/GenBank/DDBJ whole genome shotgun (WGS) entry which is preliminary data.</text>
</comment>
<evidence type="ECO:0000313" key="2">
    <source>
        <dbReference type="EMBL" id="MPM13691.1"/>
    </source>
</evidence>
<evidence type="ECO:0000256" key="1">
    <source>
        <dbReference type="SAM" id="MobiDB-lite"/>
    </source>
</evidence>
<dbReference type="EMBL" id="VSSQ01002158">
    <property type="protein sequence ID" value="MPM13691.1"/>
    <property type="molecule type" value="Genomic_DNA"/>
</dbReference>
<sequence>MEHLRQKHPDATLLDAWLHASRFNHEPRIADNGRVYWGDPLRPKGSGWVVPIPVGYTALTPSHAAGSVLSARDMHTPLRFVESVYSMGEWISPHRLTHLQELLWHAETDESQGLYRCRNAYQPPVPSATESTEEDAALSEDEDVYIYD</sequence>
<name>A0A644XD78_9ZZZZ</name>
<protein>
    <submittedName>
        <fullName evidence="2">Uncharacterized protein</fullName>
    </submittedName>
</protein>
<proteinExistence type="predicted"/>
<dbReference type="InterPro" id="IPR013398">
    <property type="entry name" value="CRISPR-assoc_prot_Csy2"/>
</dbReference>
<dbReference type="AlphaFoldDB" id="A0A644XD78"/>